<evidence type="ECO:0000313" key="3">
    <source>
        <dbReference type="EMBL" id="RHM46709.1"/>
    </source>
</evidence>
<evidence type="ECO:0008006" key="6">
    <source>
        <dbReference type="Google" id="ProtNLM"/>
    </source>
</evidence>
<evidence type="ECO:0000256" key="1">
    <source>
        <dbReference type="SAM" id="MobiDB-lite"/>
    </source>
</evidence>
<evidence type="ECO:0000313" key="4">
    <source>
        <dbReference type="Proteomes" id="UP000283589"/>
    </source>
</evidence>
<proteinExistence type="predicted"/>
<dbReference type="AlphaFoldDB" id="A0A412WW27"/>
<comment type="caution">
    <text evidence="2">The sequence shown here is derived from an EMBL/GenBank/DDBJ whole genome shotgun (WGS) entry which is preliminary data.</text>
</comment>
<dbReference type="Proteomes" id="UP000283589">
    <property type="component" value="Unassembled WGS sequence"/>
</dbReference>
<dbReference type="Proteomes" id="UP000286038">
    <property type="component" value="Unassembled WGS sequence"/>
</dbReference>
<accession>A0A412WW27</accession>
<evidence type="ECO:0000313" key="2">
    <source>
        <dbReference type="EMBL" id="RGV31601.1"/>
    </source>
</evidence>
<name>A0A412WW27_9BACT</name>
<evidence type="ECO:0000313" key="5">
    <source>
        <dbReference type="Proteomes" id="UP000286038"/>
    </source>
</evidence>
<sequence length="175" mass="20483">MLLQTLIKQSMKTVTLIISSLFLFMVLGVSAQQHGPQHRGQRGHVNPEELVKRQVEHMKTELKLNEQQEKQVKDLLTENFKQRGELMKKYQGQRDSVMVNMKKMEEQQNLSLKKILTEEQYKTYLTNQEKRKQEMEKRRKEMMDKRGGQRDGHGDPATVNEDHECTGCGGCDKHK</sequence>
<dbReference type="EMBL" id="QRPV01000002">
    <property type="protein sequence ID" value="RHM46709.1"/>
    <property type="molecule type" value="Genomic_DNA"/>
</dbReference>
<feature type="compositionally biased region" description="Basic and acidic residues" evidence="1">
    <location>
        <begin position="128"/>
        <end position="165"/>
    </location>
</feature>
<gene>
    <name evidence="2" type="ORF">DWW18_16920</name>
    <name evidence="3" type="ORF">DWZ68_01680</name>
</gene>
<feature type="region of interest" description="Disordered" evidence="1">
    <location>
        <begin position="128"/>
        <end position="175"/>
    </location>
</feature>
<dbReference type="STRING" id="1121130.GCA_000519105_03576"/>
<protein>
    <recommendedName>
        <fullName evidence="6">Periplasmic heavy metal sensor</fullName>
    </recommendedName>
</protein>
<dbReference type="EMBL" id="QRZA01000030">
    <property type="protein sequence ID" value="RGV31601.1"/>
    <property type="molecule type" value="Genomic_DNA"/>
</dbReference>
<organism evidence="2 4">
    <name type="scientific">Butyricimonas virosa</name>
    <dbReference type="NCBI Taxonomy" id="544645"/>
    <lineage>
        <taxon>Bacteria</taxon>
        <taxon>Pseudomonadati</taxon>
        <taxon>Bacteroidota</taxon>
        <taxon>Bacteroidia</taxon>
        <taxon>Bacteroidales</taxon>
        <taxon>Odoribacteraceae</taxon>
        <taxon>Butyricimonas</taxon>
    </lineage>
</organism>
<reference evidence="4 5" key="1">
    <citation type="submission" date="2018-08" db="EMBL/GenBank/DDBJ databases">
        <title>A genome reference for cultivated species of the human gut microbiota.</title>
        <authorList>
            <person name="Zou Y."/>
            <person name="Xue W."/>
            <person name="Luo G."/>
        </authorList>
    </citation>
    <scope>NUCLEOTIDE SEQUENCE [LARGE SCALE GENOMIC DNA]</scope>
    <source>
        <strain evidence="2 4">AF14-49</strain>
        <strain evidence="3 5">AF34-33</strain>
    </source>
</reference>